<keyword evidence="3" id="KW-0812">Transmembrane</keyword>
<dbReference type="Proteomes" id="UP001177023">
    <property type="component" value="Unassembled WGS sequence"/>
</dbReference>
<reference evidence="5" key="1">
    <citation type="submission" date="2023-06" db="EMBL/GenBank/DDBJ databases">
        <authorList>
            <person name="Delattre M."/>
        </authorList>
    </citation>
    <scope>NUCLEOTIDE SEQUENCE</scope>
    <source>
        <strain evidence="5">AF72</strain>
    </source>
</reference>
<dbReference type="GO" id="GO:0003677">
    <property type="term" value="F:DNA binding"/>
    <property type="evidence" value="ECO:0007669"/>
    <property type="project" value="InterPro"/>
</dbReference>
<evidence type="ECO:0000256" key="2">
    <source>
        <dbReference type="SAM" id="MobiDB-lite"/>
    </source>
</evidence>
<dbReference type="GO" id="GO:0046982">
    <property type="term" value="F:protein heterodimerization activity"/>
    <property type="evidence" value="ECO:0007669"/>
    <property type="project" value="InterPro"/>
</dbReference>
<dbReference type="InterPro" id="IPR007125">
    <property type="entry name" value="H2A/H2B/H3"/>
</dbReference>
<feature type="transmembrane region" description="Helical" evidence="3">
    <location>
        <begin position="331"/>
        <end position="352"/>
    </location>
</feature>
<comment type="caution">
    <text evidence="5">The sequence shown here is derived from an EMBL/GenBank/DDBJ whole genome shotgun (WGS) entry which is preliminary data.</text>
</comment>
<keyword evidence="3" id="KW-0472">Membrane</keyword>
<evidence type="ECO:0000313" key="6">
    <source>
        <dbReference type="Proteomes" id="UP001177023"/>
    </source>
</evidence>
<evidence type="ECO:0000256" key="3">
    <source>
        <dbReference type="SAM" id="Phobius"/>
    </source>
</evidence>
<evidence type="ECO:0000313" key="5">
    <source>
        <dbReference type="EMBL" id="CAJ0579563.1"/>
    </source>
</evidence>
<keyword evidence="3" id="KW-1133">Transmembrane helix</keyword>
<comment type="similarity">
    <text evidence="1">Belongs to the histone H3 family.</text>
</comment>
<feature type="region of interest" description="Disordered" evidence="2">
    <location>
        <begin position="1"/>
        <end position="41"/>
    </location>
</feature>
<dbReference type="SUPFAM" id="SSF47113">
    <property type="entry name" value="Histone-fold"/>
    <property type="match status" value="1"/>
</dbReference>
<proteinExistence type="inferred from homology"/>
<feature type="compositionally biased region" description="Polar residues" evidence="2">
    <location>
        <begin position="11"/>
        <end position="20"/>
    </location>
</feature>
<name>A0AA36D4D6_9BILA</name>
<dbReference type="Pfam" id="PF00125">
    <property type="entry name" value="Histone"/>
    <property type="match status" value="1"/>
</dbReference>
<dbReference type="InterPro" id="IPR000164">
    <property type="entry name" value="Histone_H3/CENP-A"/>
</dbReference>
<keyword evidence="6" id="KW-1185">Reference proteome</keyword>
<dbReference type="PANTHER" id="PTHR45810">
    <property type="entry name" value="HISTONE H3.2"/>
    <property type="match status" value="1"/>
</dbReference>
<dbReference type="EMBL" id="CATQJA010002657">
    <property type="protein sequence ID" value="CAJ0579563.1"/>
    <property type="molecule type" value="Genomic_DNA"/>
</dbReference>
<sequence length="358" mass="39838">MARVKQGKPQAKQNQPTLKQTARKSIAGLPRNLATKKTTTKNAPASIKMFMRAKPAKPGVRALQEIRRLQKTTDFLIPKSAMFKVVKEIIHNHNHDLRLQSSALDVIRTAVESYITGLFEDAMLLAIHARRVTVFPKDMQLASDLEVMSSGEGVTAAELRERRKAKILANSEGRMARILSGPGGEEQRRAPAMEGGEPMACPDFQNINELADTFAPLASTSRPSTGERIEGPAGNTEKHSQLASFDPSTRRYELDMLLAVVLAFSMSILGPFNIIWLWLVAFGSFEYFLRSENAQIGEDQLLNIISLLPAASGQQHNIRRLARLGATMKSFYVNSSIFYVTFIVCFQFFRLLPGELDM</sequence>
<evidence type="ECO:0000256" key="1">
    <source>
        <dbReference type="ARBA" id="ARBA00010343"/>
    </source>
</evidence>
<dbReference type="PANTHER" id="PTHR45810:SF1">
    <property type="entry name" value="HISTONE H3-LIKE CENTROMERIC PROTEIN A"/>
    <property type="match status" value="1"/>
</dbReference>
<dbReference type="Gene3D" id="1.10.20.10">
    <property type="entry name" value="Histone, subunit A"/>
    <property type="match status" value="1"/>
</dbReference>
<gene>
    <name evidence="5" type="ORF">MSPICULIGERA_LOCUS17776</name>
</gene>
<evidence type="ECO:0000259" key="4">
    <source>
        <dbReference type="Pfam" id="PF00125"/>
    </source>
</evidence>
<protein>
    <recommendedName>
        <fullName evidence="4">Core Histone H2A/H2B/H3 domain-containing protein</fullName>
    </recommendedName>
</protein>
<feature type="compositionally biased region" description="Basic and acidic residues" evidence="2">
    <location>
        <begin position="225"/>
        <end position="240"/>
    </location>
</feature>
<dbReference type="AlphaFoldDB" id="A0AA36D4D6"/>
<dbReference type="GO" id="GO:0030527">
    <property type="term" value="F:structural constituent of chromatin"/>
    <property type="evidence" value="ECO:0007669"/>
    <property type="project" value="InterPro"/>
</dbReference>
<feature type="transmembrane region" description="Helical" evidence="3">
    <location>
        <begin position="257"/>
        <end position="279"/>
    </location>
</feature>
<dbReference type="SMART" id="SM00428">
    <property type="entry name" value="H3"/>
    <property type="match status" value="1"/>
</dbReference>
<feature type="non-terminal residue" evidence="5">
    <location>
        <position position="1"/>
    </location>
</feature>
<feature type="region of interest" description="Disordered" evidence="2">
    <location>
        <begin position="217"/>
        <end position="244"/>
    </location>
</feature>
<dbReference type="PRINTS" id="PR00622">
    <property type="entry name" value="HISTONEH3"/>
</dbReference>
<dbReference type="InterPro" id="IPR009072">
    <property type="entry name" value="Histone-fold"/>
</dbReference>
<dbReference type="CDD" id="cd22911">
    <property type="entry name" value="HFD_H3"/>
    <property type="match status" value="1"/>
</dbReference>
<accession>A0AA36D4D6</accession>
<dbReference type="GO" id="GO:0000786">
    <property type="term" value="C:nucleosome"/>
    <property type="evidence" value="ECO:0007669"/>
    <property type="project" value="InterPro"/>
</dbReference>
<feature type="domain" description="Core Histone H2A/H2B/H3" evidence="4">
    <location>
        <begin position="58"/>
        <end position="142"/>
    </location>
</feature>
<organism evidence="5 6">
    <name type="scientific">Mesorhabditis spiculigera</name>
    <dbReference type="NCBI Taxonomy" id="96644"/>
    <lineage>
        <taxon>Eukaryota</taxon>
        <taxon>Metazoa</taxon>
        <taxon>Ecdysozoa</taxon>
        <taxon>Nematoda</taxon>
        <taxon>Chromadorea</taxon>
        <taxon>Rhabditida</taxon>
        <taxon>Rhabditina</taxon>
        <taxon>Rhabditomorpha</taxon>
        <taxon>Rhabditoidea</taxon>
        <taxon>Rhabditidae</taxon>
        <taxon>Mesorhabditinae</taxon>
        <taxon>Mesorhabditis</taxon>
    </lineage>
</organism>